<dbReference type="OrthoDB" id="10314512at2759"/>
<sequence length="164" mass="18623">MAPQNLSTIDKQLPTTLLHIGGWCEMTDLFSYPLSYSLCTLNSQPDVPNHSLRSDEHLDYSQTSHRRISVIDPPARRQHQRLLTSTKKRGLMMERWLQEGAGDSPWNMTGHVREVDFSSRPFSDPADSYLVASDNDATVGSPSSSDYRFEVEEFPAYHKPYSTS</sequence>
<evidence type="ECO:0000313" key="1">
    <source>
        <dbReference type="EMBL" id="PMD31481.1"/>
    </source>
</evidence>
<dbReference type="EMBL" id="KZ613962">
    <property type="protein sequence ID" value="PMD31481.1"/>
    <property type="molecule type" value="Genomic_DNA"/>
</dbReference>
<evidence type="ECO:0000313" key="2">
    <source>
        <dbReference type="Proteomes" id="UP000235786"/>
    </source>
</evidence>
<proteinExistence type="predicted"/>
<organism evidence="1 2">
    <name type="scientific">Hyaloscypha variabilis (strain UAMH 11265 / GT02V1 / F)</name>
    <name type="common">Meliniomyces variabilis</name>
    <dbReference type="NCBI Taxonomy" id="1149755"/>
    <lineage>
        <taxon>Eukaryota</taxon>
        <taxon>Fungi</taxon>
        <taxon>Dikarya</taxon>
        <taxon>Ascomycota</taxon>
        <taxon>Pezizomycotina</taxon>
        <taxon>Leotiomycetes</taxon>
        <taxon>Helotiales</taxon>
        <taxon>Hyaloscyphaceae</taxon>
        <taxon>Hyaloscypha</taxon>
        <taxon>Hyaloscypha variabilis</taxon>
    </lineage>
</organism>
<reference evidence="1 2" key="1">
    <citation type="submission" date="2016-04" db="EMBL/GenBank/DDBJ databases">
        <title>A degradative enzymes factory behind the ericoid mycorrhizal symbiosis.</title>
        <authorList>
            <consortium name="DOE Joint Genome Institute"/>
            <person name="Martino E."/>
            <person name="Morin E."/>
            <person name="Grelet G."/>
            <person name="Kuo A."/>
            <person name="Kohler A."/>
            <person name="Daghino S."/>
            <person name="Barry K."/>
            <person name="Choi C."/>
            <person name="Cichocki N."/>
            <person name="Clum A."/>
            <person name="Copeland A."/>
            <person name="Hainaut M."/>
            <person name="Haridas S."/>
            <person name="Labutti K."/>
            <person name="Lindquist E."/>
            <person name="Lipzen A."/>
            <person name="Khouja H.-R."/>
            <person name="Murat C."/>
            <person name="Ohm R."/>
            <person name="Olson A."/>
            <person name="Spatafora J."/>
            <person name="Veneault-Fourrey C."/>
            <person name="Henrissat B."/>
            <person name="Grigoriev I."/>
            <person name="Martin F."/>
            <person name="Perotto S."/>
        </authorList>
    </citation>
    <scope>NUCLEOTIDE SEQUENCE [LARGE SCALE GENOMIC DNA]</scope>
    <source>
        <strain evidence="1 2">F</strain>
    </source>
</reference>
<gene>
    <name evidence="1" type="ORF">L207DRAFT_591440</name>
</gene>
<dbReference type="Proteomes" id="UP000235786">
    <property type="component" value="Unassembled WGS sequence"/>
</dbReference>
<dbReference type="AlphaFoldDB" id="A0A2J6QZ21"/>
<protein>
    <submittedName>
        <fullName evidence="1">Uncharacterized protein</fullName>
    </submittedName>
</protein>
<accession>A0A2J6QZ21</accession>
<keyword evidence="2" id="KW-1185">Reference proteome</keyword>
<name>A0A2J6QZ21_HYAVF</name>